<proteinExistence type="predicted"/>
<dbReference type="Gene3D" id="2.120.10.10">
    <property type="match status" value="1"/>
</dbReference>
<dbReference type="PANTHER" id="PTHR43752:SF2">
    <property type="entry name" value="BNR_ASP-BOX REPEAT FAMILY PROTEIN"/>
    <property type="match status" value="1"/>
</dbReference>
<comment type="caution">
    <text evidence="2">The sequence shown here is derived from an EMBL/GenBank/DDBJ whole genome shotgun (WGS) entry which is preliminary data.</text>
</comment>
<feature type="domain" description="Sialidase" evidence="1">
    <location>
        <begin position="43"/>
        <end position="365"/>
    </location>
</feature>
<dbReference type="AlphaFoldDB" id="A0A2A3K1G8"/>
<dbReference type="InterPro" id="IPR011040">
    <property type="entry name" value="Sialidase"/>
</dbReference>
<dbReference type="CDD" id="cd15482">
    <property type="entry name" value="Sialidase_non-viral"/>
    <property type="match status" value="1"/>
</dbReference>
<evidence type="ECO:0000259" key="1">
    <source>
        <dbReference type="Pfam" id="PF13088"/>
    </source>
</evidence>
<accession>A0A2A3K1G8</accession>
<dbReference type="Pfam" id="PF13088">
    <property type="entry name" value="BNR_2"/>
    <property type="match status" value="1"/>
</dbReference>
<protein>
    <submittedName>
        <fullName evidence="2">Glycosyl hydrolase</fullName>
    </submittedName>
</protein>
<reference evidence="2" key="1">
    <citation type="submission" date="2017-09" db="EMBL/GenBank/DDBJ databases">
        <title>Yangia sp. SAOS 153D whole genome sequencing.</title>
        <authorList>
            <person name="Verma A."/>
            <person name="Krishnamurthi S."/>
        </authorList>
    </citation>
    <scope>NUCLEOTIDE SEQUENCE [LARGE SCALE GENOMIC DNA]</scope>
    <source>
        <strain evidence="2">SAOS 153D</strain>
    </source>
</reference>
<name>A0A2A3K1G8_9RHOB</name>
<dbReference type="EMBL" id="NTHN01000001">
    <property type="protein sequence ID" value="PBD21168.1"/>
    <property type="molecule type" value="Genomic_DNA"/>
</dbReference>
<dbReference type="SUPFAM" id="SSF50939">
    <property type="entry name" value="Sialidases"/>
    <property type="match status" value="1"/>
</dbReference>
<evidence type="ECO:0000313" key="2">
    <source>
        <dbReference type="EMBL" id="PBD21168.1"/>
    </source>
</evidence>
<dbReference type="OrthoDB" id="41724at2"/>
<sequence>MTPEDIAAGMTGELLPRDGGKEAILPAPTVQNHAAFLARMPDGALACVWFGGTLEGKSDISIHGCLLDEGATRWGAAVRLTDDPDRSEQNPVIFVAADGAIWLFNTAQPAGNQDESRVFMRPLHRDGDHLVSGPARDTGLPPGTFIRAAPLLRDDGAWMLPLFRCNPRPGIRWTGAFDTAAMAVSTDGGASWEITEVPDSPGAVHMSPVPLDDGSLAAFYRRRQADWVHRSESHDGGRSWSAPAAVDVPNNNSSIGAAMLGEGRLALVCNPISAAQSDARRASLYDELDEGDDRPETEEGCNPIWGVERAPLTLCLSRDGGRSFPVRHVIEDSPGTCLSNNSLDGHNKELSYPVLLPRPDGGLDIAYTLYRRAIRHVRLDAAALAALGA</sequence>
<dbReference type="InterPro" id="IPR036278">
    <property type="entry name" value="Sialidase_sf"/>
</dbReference>
<organism evidence="2">
    <name type="scientific">Alloyangia mangrovi</name>
    <dbReference type="NCBI Taxonomy" id="1779329"/>
    <lineage>
        <taxon>Bacteria</taxon>
        <taxon>Pseudomonadati</taxon>
        <taxon>Pseudomonadota</taxon>
        <taxon>Alphaproteobacteria</taxon>
        <taxon>Rhodobacterales</taxon>
        <taxon>Roseobacteraceae</taxon>
        <taxon>Alloyangia</taxon>
    </lineage>
</organism>
<gene>
    <name evidence="2" type="ORF">CLG85_00010</name>
</gene>
<dbReference type="GO" id="GO:0016787">
    <property type="term" value="F:hydrolase activity"/>
    <property type="evidence" value="ECO:0007669"/>
    <property type="project" value="UniProtKB-KW"/>
</dbReference>
<keyword evidence="2" id="KW-0378">Hydrolase</keyword>
<dbReference type="PANTHER" id="PTHR43752">
    <property type="entry name" value="BNR/ASP-BOX REPEAT FAMILY PROTEIN"/>
    <property type="match status" value="1"/>
</dbReference>